<keyword evidence="3 4" id="KW-0573">Peptidoglycan synthesis</keyword>
<comment type="similarity">
    <text evidence="2 3">Belongs to the MurCDEF family. MurE subfamily.</text>
</comment>
<dbReference type="SUPFAM" id="SSF53623">
    <property type="entry name" value="MurD-like peptide ligases, catalytic domain"/>
    <property type="match status" value="1"/>
</dbReference>
<comment type="function">
    <text evidence="3">Catalyzes the addition of an amino acid to the nucleotide precursor UDP-N-acetylmuramoyl-L-alanyl-D-glutamate (UMAG) in the biosynthesis of bacterial cell-wall peptidoglycan.</text>
</comment>
<reference evidence="7" key="2">
    <citation type="journal article" date="2021" name="PeerJ">
        <title>Extensive microbial diversity within the chicken gut microbiome revealed by metagenomics and culture.</title>
        <authorList>
            <person name="Gilroy R."/>
            <person name="Ravi A."/>
            <person name="Getino M."/>
            <person name="Pursley I."/>
            <person name="Horton D.L."/>
            <person name="Alikhan N.F."/>
            <person name="Baker D."/>
            <person name="Gharbi K."/>
            <person name="Hall N."/>
            <person name="Watson M."/>
            <person name="Adriaenssens E.M."/>
            <person name="Foster-Nyarko E."/>
            <person name="Jarju S."/>
            <person name="Secka A."/>
            <person name="Antonio M."/>
            <person name="Oren A."/>
            <person name="Chaudhuri R.R."/>
            <person name="La Ragione R."/>
            <person name="Hildebrand F."/>
            <person name="Pallen M.J."/>
        </authorList>
    </citation>
    <scope>NUCLEOTIDE SEQUENCE</scope>
    <source>
        <strain evidence="7">CHK188-20938</strain>
    </source>
</reference>
<keyword evidence="3 4" id="KW-0133">Cell shape</keyword>
<keyword evidence="3 7" id="KW-0436">Ligase</keyword>
<evidence type="ECO:0000259" key="6">
    <source>
        <dbReference type="Pfam" id="PF08245"/>
    </source>
</evidence>
<dbReference type="InterPro" id="IPR004101">
    <property type="entry name" value="Mur_ligase_C"/>
</dbReference>
<name>A0A9D1P206_9FIRM</name>
<dbReference type="Gene3D" id="3.40.1390.10">
    <property type="entry name" value="MurE/MurF, N-terminal domain"/>
    <property type="match status" value="1"/>
</dbReference>
<reference evidence="7" key="1">
    <citation type="submission" date="2020-10" db="EMBL/GenBank/DDBJ databases">
        <authorList>
            <person name="Gilroy R."/>
        </authorList>
    </citation>
    <scope>NUCLEOTIDE SEQUENCE</scope>
    <source>
        <strain evidence="7">CHK188-20938</strain>
    </source>
</reference>
<dbReference type="GO" id="GO:0016881">
    <property type="term" value="F:acid-amino acid ligase activity"/>
    <property type="evidence" value="ECO:0007669"/>
    <property type="project" value="UniProtKB-UniRule"/>
</dbReference>
<feature type="binding site" evidence="3">
    <location>
        <position position="39"/>
    </location>
    <ligand>
        <name>UDP-N-acetyl-alpha-D-muramoyl-L-alanyl-D-glutamate</name>
        <dbReference type="ChEBI" id="CHEBI:83900"/>
    </ligand>
</feature>
<protein>
    <recommendedName>
        <fullName evidence="3">UDP-N-acetylmuramyl-tripeptide synthetase</fullName>
        <ecNumber evidence="3">6.3.2.-</ecNumber>
    </recommendedName>
    <alternativeName>
        <fullName evidence="3">UDP-MurNAc-tripeptide synthetase</fullName>
    </alternativeName>
</protein>
<dbReference type="EMBL" id="DVOO01000011">
    <property type="protein sequence ID" value="HIV25019.1"/>
    <property type="molecule type" value="Genomic_DNA"/>
</dbReference>
<evidence type="ECO:0000256" key="1">
    <source>
        <dbReference type="ARBA" id="ARBA00004752"/>
    </source>
</evidence>
<dbReference type="Gene3D" id="3.90.190.20">
    <property type="entry name" value="Mur ligase, C-terminal domain"/>
    <property type="match status" value="1"/>
</dbReference>
<comment type="caution">
    <text evidence="3">Lacks conserved residue(s) required for the propagation of feature annotation.</text>
</comment>
<dbReference type="Pfam" id="PF02875">
    <property type="entry name" value="Mur_ligase_C"/>
    <property type="match status" value="1"/>
</dbReference>
<feature type="binding site" evidence="3">
    <location>
        <position position="198"/>
    </location>
    <ligand>
        <name>UDP-N-acetyl-alpha-D-muramoyl-L-alanyl-D-glutamate</name>
        <dbReference type="ChEBI" id="CHEBI:83900"/>
    </ligand>
</feature>
<evidence type="ECO:0000256" key="2">
    <source>
        <dbReference type="ARBA" id="ARBA00005898"/>
    </source>
</evidence>
<evidence type="ECO:0000313" key="8">
    <source>
        <dbReference type="Proteomes" id="UP000824169"/>
    </source>
</evidence>
<dbReference type="HAMAP" id="MF_00208">
    <property type="entry name" value="MurE"/>
    <property type="match status" value="1"/>
</dbReference>
<evidence type="ECO:0000256" key="3">
    <source>
        <dbReference type="HAMAP-Rule" id="MF_00208"/>
    </source>
</evidence>
<dbReference type="GO" id="GO:0051301">
    <property type="term" value="P:cell division"/>
    <property type="evidence" value="ECO:0007669"/>
    <property type="project" value="UniProtKB-KW"/>
</dbReference>
<dbReference type="EC" id="6.3.2.-" evidence="3"/>
<dbReference type="NCBIfam" id="TIGR01085">
    <property type="entry name" value="murE"/>
    <property type="match status" value="1"/>
</dbReference>
<comment type="cofactor">
    <cofactor evidence="3">
        <name>Mg(2+)</name>
        <dbReference type="ChEBI" id="CHEBI:18420"/>
    </cofactor>
</comment>
<dbReference type="InterPro" id="IPR036565">
    <property type="entry name" value="Mur-like_cat_sf"/>
</dbReference>
<feature type="binding site" evidence="3">
    <location>
        <begin position="116"/>
        <end position="122"/>
    </location>
    <ligand>
        <name>ATP</name>
        <dbReference type="ChEBI" id="CHEBI:30616"/>
    </ligand>
</feature>
<dbReference type="Pfam" id="PF08245">
    <property type="entry name" value="Mur_ligase_M"/>
    <property type="match status" value="1"/>
</dbReference>
<keyword evidence="3" id="KW-0963">Cytoplasm</keyword>
<keyword evidence="3 4" id="KW-0132">Cell division</keyword>
<evidence type="ECO:0000313" key="7">
    <source>
        <dbReference type="EMBL" id="HIV25019.1"/>
    </source>
</evidence>
<feature type="domain" description="Mur ligase C-terminal" evidence="5">
    <location>
        <begin position="341"/>
        <end position="470"/>
    </location>
</feature>
<dbReference type="GO" id="GO:0005524">
    <property type="term" value="F:ATP binding"/>
    <property type="evidence" value="ECO:0007669"/>
    <property type="project" value="UniProtKB-UniRule"/>
</dbReference>
<dbReference type="PANTHER" id="PTHR23135:SF4">
    <property type="entry name" value="UDP-N-ACETYLMURAMOYL-L-ALANYL-D-GLUTAMATE--2,6-DIAMINOPIMELATE LIGASE MURE HOMOLOG, CHLOROPLASTIC"/>
    <property type="match status" value="1"/>
</dbReference>
<accession>A0A9D1P206</accession>
<sequence>MIYYTIHDYLKLLEEAGLVTARRLLGREDTPIVSLTYNSAETVPGTLFVCKGALFKRDYLLDAAARGAVLYISETDYHLEEIPCILVSDIRLAMPLLARKFYQIPADALHYIGITGTKGKTTTAYYVKAIFDEYMKQTGGVPTAFFTSVETYDGRERKPSRITTPESMELYRHFRNAFESGIRYVTMEVSSQALKYGRVLGIPYDVGVFLNISEDHISPVEHRDFQDYFQSKLLLFRQVKTACVSLDSPFSREILAGASSAERILTFGTTEGADIYGYGLHTEGGRICFRAKCSAFDEAFTLAMHGAFNVENALAAIAVAYSFGLPADAMKAGLARATVSGRMEEFSSRDNRIKAIVDYAHNALSFEKIFEAAEQEFPGFQLVSVFGCPGGKALNRRGDLGTAAGRRCSRIYLTADDPGPEDAMDICREIGQYVEKTGCPYECISDREEAIRKAVRDVTEPSVILVLGKGSETGQKIGQKDVSYRSDAEIIRECLQAYDDASL</sequence>
<keyword evidence="3" id="KW-0460">Magnesium</keyword>
<proteinExistence type="inferred from homology"/>
<organism evidence="7 8">
    <name type="scientific">Candidatus Scatomonas pullistercoris</name>
    <dbReference type="NCBI Taxonomy" id="2840920"/>
    <lineage>
        <taxon>Bacteria</taxon>
        <taxon>Bacillati</taxon>
        <taxon>Bacillota</taxon>
        <taxon>Clostridia</taxon>
        <taxon>Lachnospirales</taxon>
        <taxon>Lachnospiraceae</taxon>
        <taxon>Lachnospiraceae incertae sedis</taxon>
        <taxon>Candidatus Scatomonas</taxon>
    </lineage>
</organism>
<dbReference type="GO" id="GO:0071555">
    <property type="term" value="P:cell wall organization"/>
    <property type="evidence" value="ECO:0007669"/>
    <property type="project" value="UniProtKB-KW"/>
</dbReference>
<dbReference type="InterPro" id="IPR013221">
    <property type="entry name" value="Mur_ligase_cen"/>
</dbReference>
<keyword evidence="3 4" id="KW-0961">Cell wall biogenesis/degradation</keyword>
<keyword evidence="3" id="KW-0547">Nucleotide-binding</keyword>
<comment type="PTM">
    <text evidence="3">Carboxylation is probably crucial for Mg(2+) binding and, consequently, for the gamma-phosphate positioning of ATP.</text>
</comment>
<feature type="binding site" evidence="3">
    <location>
        <begin position="163"/>
        <end position="164"/>
    </location>
    <ligand>
        <name>UDP-N-acetyl-alpha-D-muramoyl-L-alanyl-D-glutamate</name>
        <dbReference type="ChEBI" id="CHEBI:83900"/>
    </ligand>
</feature>
<dbReference type="GO" id="GO:0008360">
    <property type="term" value="P:regulation of cell shape"/>
    <property type="evidence" value="ECO:0007669"/>
    <property type="project" value="UniProtKB-KW"/>
</dbReference>
<comment type="pathway">
    <text evidence="1 3 4">Cell wall biogenesis; peptidoglycan biosynthesis.</text>
</comment>
<feature type="domain" description="Mur ligase central" evidence="6">
    <location>
        <begin position="114"/>
        <end position="320"/>
    </location>
</feature>
<dbReference type="GO" id="GO:0000287">
    <property type="term" value="F:magnesium ion binding"/>
    <property type="evidence" value="ECO:0007669"/>
    <property type="project" value="UniProtKB-UniRule"/>
</dbReference>
<keyword evidence="3" id="KW-0067">ATP-binding</keyword>
<comment type="caution">
    <text evidence="7">The sequence shown here is derived from an EMBL/GenBank/DDBJ whole genome shotgun (WGS) entry which is preliminary data.</text>
</comment>
<dbReference type="Proteomes" id="UP000824169">
    <property type="component" value="Unassembled WGS sequence"/>
</dbReference>
<keyword evidence="3 4" id="KW-0131">Cell cycle</keyword>
<dbReference type="InterPro" id="IPR035911">
    <property type="entry name" value="MurE/MurF_N"/>
</dbReference>
<evidence type="ECO:0000259" key="5">
    <source>
        <dbReference type="Pfam" id="PF02875"/>
    </source>
</evidence>
<feature type="modified residue" description="N6-carboxylysine" evidence="3">
    <location>
        <position position="232"/>
    </location>
</feature>
<dbReference type="InterPro" id="IPR036615">
    <property type="entry name" value="Mur_ligase_C_dom_sf"/>
</dbReference>
<dbReference type="InterPro" id="IPR005761">
    <property type="entry name" value="UDP-N-AcMur-Glu-dNH2Pim_ligase"/>
</dbReference>
<dbReference type="PANTHER" id="PTHR23135">
    <property type="entry name" value="MUR LIGASE FAMILY MEMBER"/>
    <property type="match status" value="1"/>
</dbReference>
<dbReference type="GO" id="GO:0009252">
    <property type="term" value="P:peptidoglycan biosynthetic process"/>
    <property type="evidence" value="ECO:0007669"/>
    <property type="project" value="UniProtKB-UniRule"/>
</dbReference>
<dbReference type="SUPFAM" id="SSF63418">
    <property type="entry name" value="MurE/MurF N-terminal domain"/>
    <property type="match status" value="1"/>
</dbReference>
<dbReference type="SUPFAM" id="SSF53244">
    <property type="entry name" value="MurD-like peptide ligases, peptide-binding domain"/>
    <property type="match status" value="1"/>
</dbReference>
<evidence type="ECO:0000256" key="4">
    <source>
        <dbReference type="RuleBase" id="RU004135"/>
    </source>
</evidence>
<gene>
    <name evidence="3" type="primary">murE</name>
    <name evidence="7" type="ORF">IAB71_04400</name>
</gene>
<dbReference type="AlphaFoldDB" id="A0A9D1P206"/>
<comment type="subcellular location">
    <subcellularLocation>
        <location evidence="3 4">Cytoplasm</location>
    </subcellularLocation>
</comment>
<dbReference type="Gene3D" id="3.40.1190.10">
    <property type="entry name" value="Mur-like, catalytic domain"/>
    <property type="match status" value="1"/>
</dbReference>
<dbReference type="GO" id="GO:0005737">
    <property type="term" value="C:cytoplasm"/>
    <property type="evidence" value="ECO:0007669"/>
    <property type="project" value="UniProtKB-SubCell"/>
</dbReference>
<feature type="binding site" evidence="3">
    <location>
        <position position="190"/>
    </location>
    <ligand>
        <name>UDP-N-acetyl-alpha-D-muramoyl-L-alanyl-D-glutamate</name>
        <dbReference type="ChEBI" id="CHEBI:83900"/>
    </ligand>
</feature>